<dbReference type="EMBL" id="LHZT01000046">
    <property type="protein sequence ID" value="KXV61661.1"/>
    <property type="molecule type" value="Genomic_DNA"/>
</dbReference>
<evidence type="ECO:0000313" key="2">
    <source>
        <dbReference type="EMBL" id="KXV61661.1"/>
    </source>
</evidence>
<feature type="region of interest" description="Disordered" evidence="1">
    <location>
        <begin position="45"/>
        <end position="68"/>
    </location>
</feature>
<comment type="caution">
    <text evidence="2">The sequence shown here is derived from an EMBL/GenBank/DDBJ whole genome shotgun (WGS) entry which is preliminary data.</text>
</comment>
<evidence type="ECO:0000256" key="1">
    <source>
        <dbReference type="SAM" id="MobiDB-lite"/>
    </source>
</evidence>
<dbReference type="RefSeq" id="WP_061487127.1">
    <property type="nucleotide sequence ID" value="NZ_LHZT01000046.1"/>
</dbReference>
<dbReference type="AlphaFoldDB" id="A0A149U8C3"/>
<accession>A0A149U8C3</accession>
<name>A0A149U8C3_9PROT</name>
<dbReference type="OrthoDB" id="7266513at2"/>
<sequence length="446" mass="49403">MENSSHTHSVTELQDADVLSLARVPSGDSAQEFVADVSERIRPLVVRKPASEGGPPSGRERDKGRDKRTRETGIILAGLMRKGFRGKWCQVNEGHSGWFWSASRKLPFGNKAFWTKTRAMIELGLLEYVSGKGWKDKWGKWDGEGARLRPSQALLRLAESYGCTKETAFSDWPLRAPAPVSDIAEPVQIEPFPDSRNTGTEPVPQDLLIFMQRLQDVIAHHRFSGCARPVLQMKFIGSLSFHGRIYAKGADNYQSMAREDRQFIKIDGEPAQEVDISAASLSIALLLSGHALPPGDLYTLPGIDAAKHRKAVKQWFVATFGAGKPCSRWSGRVDAKIRSTIRAPTIKQAALMHYPFLRKLDHIVPDSIMQTVPSSYRGKAVGQYLISVEAQIMRRAMDDIVAQGGVALPLHDALLVPVSWADKAQKAIEQASHRLLGHTLRVGYKV</sequence>
<dbReference type="Proteomes" id="UP000075411">
    <property type="component" value="Unassembled WGS sequence"/>
</dbReference>
<dbReference type="PATRIC" id="fig|104102.12.peg.150"/>
<proteinExistence type="predicted"/>
<protein>
    <submittedName>
        <fullName evidence="2">Uncharacterized protein</fullName>
    </submittedName>
</protein>
<evidence type="ECO:0000313" key="3">
    <source>
        <dbReference type="Proteomes" id="UP000075411"/>
    </source>
</evidence>
<organism evidence="2 3">
    <name type="scientific">Acetobacter tropicalis</name>
    <dbReference type="NCBI Taxonomy" id="104102"/>
    <lineage>
        <taxon>Bacteria</taxon>
        <taxon>Pseudomonadati</taxon>
        <taxon>Pseudomonadota</taxon>
        <taxon>Alphaproteobacteria</taxon>
        <taxon>Acetobacterales</taxon>
        <taxon>Acetobacteraceae</taxon>
        <taxon>Acetobacter</taxon>
    </lineage>
</organism>
<reference evidence="2 3" key="1">
    <citation type="submission" date="2015-06" db="EMBL/GenBank/DDBJ databases">
        <title>Improved classification and identification of acetic acid bacteria using matrix-assisted laser desorption/ionization time-of-flight mass spectrometry; Gluconobacter nephelii and Gluconobacter uchimurae are later heterotypic synonyms of Gluconobacter japonicus and Gluconobacter oxydans, respectively.</title>
        <authorList>
            <person name="Li L."/>
            <person name="Cleenwerck I."/>
            <person name="De Vuyst L."/>
            <person name="Vandamme P."/>
        </authorList>
    </citation>
    <scope>NUCLEOTIDE SEQUENCE [LARGE SCALE GENOMIC DNA]</scope>
    <source>
        <strain evidence="2 3">LMG 1663</strain>
    </source>
</reference>
<feature type="compositionally biased region" description="Basic and acidic residues" evidence="1">
    <location>
        <begin position="58"/>
        <end position="68"/>
    </location>
</feature>
<gene>
    <name evidence="2" type="ORF">AD947_00380</name>
</gene>